<organism evidence="1 2">
    <name type="scientific">Acorus calamus</name>
    <name type="common">Sweet flag</name>
    <dbReference type="NCBI Taxonomy" id="4465"/>
    <lineage>
        <taxon>Eukaryota</taxon>
        <taxon>Viridiplantae</taxon>
        <taxon>Streptophyta</taxon>
        <taxon>Embryophyta</taxon>
        <taxon>Tracheophyta</taxon>
        <taxon>Spermatophyta</taxon>
        <taxon>Magnoliopsida</taxon>
        <taxon>Liliopsida</taxon>
        <taxon>Acoraceae</taxon>
        <taxon>Acorus</taxon>
    </lineage>
</organism>
<dbReference type="EMBL" id="JAUJYO010000016">
    <property type="protein sequence ID" value="KAK1294597.1"/>
    <property type="molecule type" value="Genomic_DNA"/>
</dbReference>
<dbReference type="Proteomes" id="UP001180020">
    <property type="component" value="Unassembled WGS sequence"/>
</dbReference>
<accession>A0AAV9D0M7</accession>
<sequence length="169" mass="18790">MGGPKKELMGAVAPTGFIKKNAMAMQLVTLIAEGNCREQRKPSGLRTSHSRGRTGFEPRIHRVNAGTLTTSTNEERKACNQGSGKRDIIPTTVPDGIEQVVHHLLHLFYLTILPVKDPVRSKKTPSKIHAMAFEFKVKDDATSFLDVHFLYPNSATSRHDRTHPPQSPR</sequence>
<reference evidence="1" key="1">
    <citation type="journal article" date="2023" name="Nat. Commun.">
        <title>Diploid and tetraploid genomes of Acorus and the evolution of monocots.</title>
        <authorList>
            <person name="Ma L."/>
            <person name="Liu K.W."/>
            <person name="Li Z."/>
            <person name="Hsiao Y.Y."/>
            <person name="Qi Y."/>
            <person name="Fu T."/>
            <person name="Tang G.D."/>
            <person name="Zhang D."/>
            <person name="Sun W.H."/>
            <person name="Liu D.K."/>
            <person name="Li Y."/>
            <person name="Chen G.Z."/>
            <person name="Liu X.D."/>
            <person name="Liao X.Y."/>
            <person name="Jiang Y.T."/>
            <person name="Yu X."/>
            <person name="Hao Y."/>
            <person name="Huang J."/>
            <person name="Zhao X.W."/>
            <person name="Ke S."/>
            <person name="Chen Y.Y."/>
            <person name="Wu W.L."/>
            <person name="Hsu J.L."/>
            <person name="Lin Y.F."/>
            <person name="Huang M.D."/>
            <person name="Li C.Y."/>
            <person name="Huang L."/>
            <person name="Wang Z.W."/>
            <person name="Zhao X."/>
            <person name="Zhong W.Y."/>
            <person name="Peng D.H."/>
            <person name="Ahmad S."/>
            <person name="Lan S."/>
            <person name="Zhang J.S."/>
            <person name="Tsai W.C."/>
            <person name="Van de Peer Y."/>
            <person name="Liu Z.J."/>
        </authorList>
    </citation>
    <scope>NUCLEOTIDE SEQUENCE</scope>
    <source>
        <strain evidence="1">CP</strain>
    </source>
</reference>
<protein>
    <submittedName>
        <fullName evidence="1">Uncharacterized protein</fullName>
    </submittedName>
</protein>
<proteinExistence type="predicted"/>
<reference evidence="1" key="2">
    <citation type="submission" date="2023-06" db="EMBL/GenBank/DDBJ databases">
        <authorList>
            <person name="Ma L."/>
            <person name="Liu K.-W."/>
            <person name="Li Z."/>
            <person name="Hsiao Y.-Y."/>
            <person name="Qi Y."/>
            <person name="Fu T."/>
            <person name="Tang G."/>
            <person name="Zhang D."/>
            <person name="Sun W.-H."/>
            <person name="Liu D.-K."/>
            <person name="Li Y."/>
            <person name="Chen G.-Z."/>
            <person name="Liu X.-D."/>
            <person name="Liao X.-Y."/>
            <person name="Jiang Y.-T."/>
            <person name="Yu X."/>
            <person name="Hao Y."/>
            <person name="Huang J."/>
            <person name="Zhao X.-W."/>
            <person name="Ke S."/>
            <person name="Chen Y.-Y."/>
            <person name="Wu W.-L."/>
            <person name="Hsu J.-L."/>
            <person name="Lin Y.-F."/>
            <person name="Huang M.-D."/>
            <person name="Li C.-Y."/>
            <person name="Huang L."/>
            <person name="Wang Z.-W."/>
            <person name="Zhao X."/>
            <person name="Zhong W.-Y."/>
            <person name="Peng D.-H."/>
            <person name="Ahmad S."/>
            <person name="Lan S."/>
            <person name="Zhang J.-S."/>
            <person name="Tsai W.-C."/>
            <person name="Van De Peer Y."/>
            <person name="Liu Z.-J."/>
        </authorList>
    </citation>
    <scope>NUCLEOTIDE SEQUENCE</scope>
    <source>
        <strain evidence="1">CP</strain>
        <tissue evidence="1">Leaves</tissue>
    </source>
</reference>
<name>A0AAV9D0M7_ACOCL</name>
<gene>
    <name evidence="1" type="ORF">QJS10_CPA16g01660</name>
</gene>
<evidence type="ECO:0000313" key="2">
    <source>
        <dbReference type="Proteomes" id="UP001180020"/>
    </source>
</evidence>
<evidence type="ECO:0000313" key="1">
    <source>
        <dbReference type="EMBL" id="KAK1294597.1"/>
    </source>
</evidence>
<dbReference type="AlphaFoldDB" id="A0AAV9D0M7"/>
<keyword evidence="2" id="KW-1185">Reference proteome</keyword>
<comment type="caution">
    <text evidence="1">The sequence shown here is derived from an EMBL/GenBank/DDBJ whole genome shotgun (WGS) entry which is preliminary data.</text>
</comment>